<feature type="active site" description="Proton donor" evidence="9">
    <location>
        <position position="157"/>
    </location>
</feature>
<dbReference type="InterPro" id="IPR001360">
    <property type="entry name" value="Glyco_hydro_1"/>
</dbReference>
<dbReference type="InterPro" id="IPR017736">
    <property type="entry name" value="Glyco_hydro_1_beta-glucosidase"/>
</dbReference>
<dbReference type="InterPro" id="IPR017853">
    <property type="entry name" value="GH"/>
</dbReference>
<keyword evidence="4 12" id="KW-0378">Hydrolase</keyword>
<comment type="catalytic activity">
    <reaction evidence="1 12">
        <text>Hydrolysis of terminal, non-reducing beta-D-glucosyl residues with release of beta-D-glucose.</text>
        <dbReference type="EC" id="3.2.1.21"/>
    </reaction>
</comment>
<dbReference type="EMBL" id="LT629758">
    <property type="protein sequence ID" value="SDT72250.1"/>
    <property type="molecule type" value="Genomic_DNA"/>
</dbReference>
<dbReference type="PANTHER" id="PTHR10353:SF36">
    <property type="entry name" value="LP05116P"/>
    <property type="match status" value="1"/>
</dbReference>
<dbReference type="PRINTS" id="PR00131">
    <property type="entry name" value="GLHYDRLASE1"/>
</dbReference>
<dbReference type="Proteomes" id="UP000198688">
    <property type="component" value="Chromosome I"/>
</dbReference>
<keyword evidence="7 12" id="KW-0326">Glycosidase</keyword>
<evidence type="ECO:0000256" key="5">
    <source>
        <dbReference type="ARBA" id="ARBA00023001"/>
    </source>
</evidence>
<organism evidence="13 14">
    <name type="scientific">Actinoplanes derwentensis</name>
    <dbReference type="NCBI Taxonomy" id="113562"/>
    <lineage>
        <taxon>Bacteria</taxon>
        <taxon>Bacillati</taxon>
        <taxon>Actinomycetota</taxon>
        <taxon>Actinomycetes</taxon>
        <taxon>Micromonosporales</taxon>
        <taxon>Micromonosporaceae</taxon>
        <taxon>Actinoplanes</taxon>
    </lineage>
</organism>
<dbReference type="Pfam" id="PF00232">
    <property type="entry name" value="Glyco_hydro_1"/>
    <property type="match status" value="1"/>
</dbReference>
<evidence type="ECO:0000256" key="6">
    <source>
        <dbReference type="ARBA" id="ARBA00023277"/>
    </source>
</evidence>
<proteinExistence type="inferred from homology"/>
<protein>
    <recommendedName>
        <fullName evidence="3 12">Beta-glucosidase</fullName>
        <ecNumber evidence="3 12">3.2.1.21</ecNumber>
    </recommendedName>
</protein>
<evidence type="ECO:0000256" key="3">
    <source>
        <dbReference type="ARBA" id="ARBA00012744"/>
    </source>
</evidence>
<evidence type="ECO:0000256" key="4">
    <source>
        <dbReference type="ARBA" id="ARBA00022801"/>
    </source>
</evidence>
<evidence type="ECO:0000256" key="12">
    <source>
        <dbReference type="RuleBase" id="RU361175"/>
    </source>
</evidence>
<dbReference type="GO" id="GO:0030245">
    <property type="term" value="P:cellulose catabolic process"/>
    <property type="evidence" value="ECO:0007669"/>
    <property type="project" value="UniProtKB-KW"/>
</dbReference>
<evidence type="ECO:0000313" key="14">
    <source>
        <dbReference type="Proteomes" id="UP000198688"/>
    </source>
</evidence>
<dbReference type="AlphaFoldDB" id="A0A1H2CNY8"/>
<evidence type="ECO:0000256" key="7">
    <source>
        <dbReference type="ARBA" id="ARBA00023295"/>
    </source>
</evidence>
<feature type="binding site" evidence="10">
    <location>
        <position position="19"/>
    </location>
    <ligand>
        <name>substrate</name>
    </ligand>
</feature>
<dbReference type="EC" id="3.2.1.21" evidence="3 12"/>
<evidence type="ECO:0000313" key="13">
    <source>
        <dbReference type="EMBL" id="SDT72250.1"/>
    </source>
</evidence>
<dbReference type="InterPro" id="IPR018120">
    <property type="entry name" value="Glyco_hydro_1_AS"/>
</dbReference>
<keyword evidence="14" id="KW-1185">Reference proteome</keyword>
<feature type="binding site" evidence="10">
    <location>
        <position position="284"/>
    </location>
    <ligand>
        <name>substrate</name>
    </ligand>
</feature>
<feature type="binding site" evidence="10">
    <location>
        <position position="112"/>
    </location>
    <ligand>
        <name>substrate</name>
    </ligand>
</feature>
<evidence type="ECO:0000256" key="11">
    <source>
        <dbReference type="PROSITE-ProRule" id="PRU10055"/>
    </source>
</evidence>
<dbReference type="Gene3D" id="3.20.20.80">
    <property type="entry name" value="Glycosidases"/>
    <property type="match status" value="1"/>
</dbReference>
<evidence type="ECO:0000256" key="10">
    <source>
        <dbReference type="PIRSR" id="PIRSR617736-2"/>
    </source>
</evidence>
<feature type="binding site" evidence="10">
    <location>
        <position position="156"/>
    </location>
    <ligand>
        <name>substrate</name>
    </ligand>
</feature>
<gene>
    <name evidence="13" type="ORF">SAMN04489716_6365</name>
</gene>
<keyword evidence="6" id="KW-0119">Carbohydrate metabolism</keyword>
<evidence type="ECO:0000256" key="8">
    <source>
        <dbReference type="ARBA" id="ARBA00023326"/>
    </source>
</evidence>
<dbReference type="InterPro" id="IPR033132">
    <property type="entry name" value="GH_1_N_CS"/>
</dbReference>
<keyword evidence="5" id="KW-0136">Cellulose degradation</keyword>
<dbReference type="FunFam" id="3.20.20.80:FF:000004">
    <property type="entry name" value="Beta-glucosidase 6-phospho-beta-glucosidase"/>
    <property type="match status" value="1"/>
</dbReference>
<dbReference type="STRING" id="113562.SAMN04489716_6365"/>
<keyword evidence="8" id="KW-0624">Polysaccharide degradation</keyword>
<feature type="binding site" evidence="10">
    <location>
        <position position="403"/>
    </location>
    <ligand>
        <name>substrate</name>
    </ligand>
</feature>
<dbReference type="PANTHER" id="PTHR10353">
    <property type="entry name" value="GLYCOSYL HYDROLASE"/>
    <property type="match status" value="1"/>
</dbReference>
<dbReference type="GO" id="GO:0008422">
    <property type="term" value="F:beta-glucosidase activity"/>
    <property type="evidence" value="ECO:0007669"/>
    <property type="project" value="UniProtKB-EC"/>
</dbReference>
<dbReference type="NCBIfam" id="TIGR03356">
    <property type="entry name" value="BGL"/>
    <property type="match status" value="1"/>
</dbReference>
<dbReference type="PROSITE" id="PS00653">
    <property type="entry name" value="GLYCOSYL_HYDROL_F1_2"/>
    <property type="match status" value="1"/>
</dbReference>
<dbReference type="GO" id="GO:0005829">
    <property type="term" value="C:cytosol"/>
    <property type="evidence" value="ECO:0007669"/>
    <property type="project" value="TreeGrafter"/>
</dbReference>
<dbReference type="RefSeq" id="WP_092549377.1">
    <property type="nucleotide sequence ID" value="NZ_BOMJ01000012.1"/>
</dbReference>
<evidence type="ECO:0000256" key="9">
    <source>
        <dbReference type="PIRSR" id="PIRSR617736-1"/>
    </source>
</evidence>
<dbReference type="PROSITE" id="PS00572">
    <property type="entry name" value="GLYCOSYL_HYDROL_F1_1"/>
    <property type="match status" value="1"/>
</dbReference>
<accession>A0A1H2CNY8</accession>
<comment type="similarity">
    <text evidence="2 12">Belongs to the glycosyl hydrolase 1 family.</text>
</comment>
<evidence type="ECO:0000256" key="2">
    <source>
        <dbReference type="ARBA" id="ARBA00010838"/>
    </source>
</evidence>
<evidence type="ECO:0000256" key="1">
    <source>
        <dbReference type="ARBA" id="ARBA00000448"/>
    </source>
</evidence>
<name>A0A1H2CNY8_9ACTN</name>
<feature type="binding site" evidence="10">
    <location>
        <begin position="410"/>
        <end position="411"/>
    </location>
    <ligand>
        <name>substrate</name>
    </ligand>
</feature>
<sequence>MYPQFPPGFRFGMSTSAYQIEGAASLAGKGPSIWDTFTSGGGTVRHGQDGRVAIDHYHRFAEDIQLIAGAGVQDYRFSFSWPRVLAGDLGFYDRLVDTIIEAGLRPVPTLYHWDLPQELEDTGGWMNRDTAHRLADYTSTLVLRLGDRVRDWITMNEMNVHTLYGYALADHAPARGLGLGALPAGHHQLLAHGLAVQVLRTHGARTVGVASQHFPVSPATDAPEDVAAATLFSELTNWTFSDPILLGDYPNEMIRAGVGTEGAQLDRDLELIKARLDFYGVNYYEPTMIEAPRAGKDYSGVLEVDIPTDMPFSPVPVKSDERTDFGWAIVPAGLTEILVTLRDRYPGLPPVFITENGASFHDADPGPDGRVHDERRIAYLDAHLRAVADAITAGVRVDGYYVWSALDNFEWAAGFDERFGLIHVDFDTLKRTPKDSYFWYRDLITAQSAGS</sequence>
<feature type="active site" description="Nucleophile" evidence="9 11">
    <location>
        <position position="355"/>
    </location>
</feature>
<reference evidence="13 14" key="1">
    <citation type="submission" date="2016-10" db="EMBL/GenBank/DDBJ databases">
        <authorList>
            <person name="de Groot N.N."/>
        </authorList>
    </citation>
    <scope>NUCLEOTIDE SEQUENCE [LARGE SCALE GENOMIC DNA]</scope>
    <source>
        <strain evidence="13 14">DSM 43941</strain>
    </source>
</reference>
<dbReference type="SUPFAM" id="SSF51445">
    <property type="entry name" value="(Trans)glycosidases"/>
    <property type="match status" value="1"/>
</dbReference>
<dbReference type="OrthoDB" id="3182512at2"/>